<organism evidence="1 2">
    <name type="scientific">Armillaria ostoyae</name>
    <name type="common">Armillaria root rot fungus</name>
    <dbReference type="NCBI Taxonomy" id="47428"/>
    <lineage>
        <taxon>Eukaryota</taxon>
        <taxon>Fungi</taxon>
        <taxon>Dikarya</taxon>
        <taxon>Basidiomycota</taxon>
        <taxon>Agaricomycotina</taxon>
        <taxon>Agaricomycetes</taxon>
        <taxon>Agaricomycetidae</taxon>
        <taxon>Agaricales</taxon>
        <taxon>Marasmiineae</taxon>
        <taxon>Physalacriaceae</taxon>
        <taxon>Armillaria</taxon>
    </lineage>
</organism>
<sequence>MCTRTAQDTVHEGSLSFVKQAASSTPVIGSSTFFLVELHNLLDASRGPEYIWIAVKVTICRPSRPTHSQSKQYVDAVTPERFFKDYTGMNIDRRYWEGMVEGIPEPNVCPEGGMYNVLRVLAGFPEQFQDVHRMDDDLDGHPLVTLRMDRLKVPSQSANPEQFVETMETWLNQDNGHSP</sequence>
<dbReference type="EMBL" id="FUEG01000008">
    <property type="protein sequence ID" value="SJL07192.1"/>
    <property type="molecule type" value="Genomic_DNA"/>
</dbReference>
<proteinExistence type="predicted"/>
<evidence type="ECO:0000313" key="1">
    <source>
        <dbReference type="EMBL" id="SJL07192.1"/>
    </source>
</evidence>
<dbReference type="AlphaFoldDB" id="A0A284REK5"/>
<gene>
    <name evidence="1" type="ORF">ARMOST_10535</name>
</gene>
<keyword evidence="2" id="KW-1185">Reference proteome</keyword>
<evidence type="ECO:0000313" key="2">
    <source>
        <dbReference type="Proteomes" id="UP000219338"/>
    </source>
</evidence>
<name>A0A284REK5_ARMOS</name>
<dbReference type="Proteomes" id="UP000219338">
    <property type="component" value="Unassembled WGS sequence"/>
</dbReference>
<dbReference type="OrthoDB" id="2393824at2759"/>
<protein>
    <submittedName>
        <fullName evidence="1">Uncharacterized protein</fullName>
    </submittedName>
</protein>
<accession>A0A284REK5</accession>
<reference evidence="2" key="1">
    <citation type="journal article" date="2017" name="Nat. Ecol. Evol.">
        <title>Genome expansion and lineage-specific genetic innovations in the forest pathogenic fungi Armillaria.</title>
        <authorList>
            <person name="Sipos G."/>
            <person name="Prasanna A.N."/>
            <person name="Walter M.C."/>
            <person name="O'Connor E."/>
            <person name="Balint B."/>
            <person name="Krizsan K."/>
            <person name="Kiss B."/>
            <person name="Hess J."/>
            <person name="Varga T."/>
            <person name="Slot J."/>
            <person name="Riley R."/>
            <person name="Boka B."/>
            <person name="Rigling D."/>
            <person name="Barry K."/>
            <person name="Lee J."/>
            <person name="Mihaltcheva S."/>
            <person name="LaButti K."/>
            <person name="Lipzen A."/>
            <person name="Waldron R."/>
            <person name="Moloney N.M."/>
            <person name="Sperisen C."/>
            <person name="Kredics L."/>
            <person name="Vagvoelgyi C."/>
            <person name="Patrignani A."/>
            <person name="Fitzpatrick D."/>
            <person name="Nagy I."/>
            <person name="Doyle S."/>
            <person name="Anderson J.B."/>
            <person name="Grigoriev I.V."/>
            <person name="Gueldener U."/>
            <person name="Muensterkoetter M."/>
            <person name="Nagy L.G."/>
        </authorList>
    </citation>
    <scope>NUCLEOTIDE SEQUENCE [LARGE SCALE GENOMIC DNA]</scope>
    <source>
        <strain evidence="2">C18/9</strain>
    </source>
</reference>